<dbReference type="Pfam" id="PF08269">
    <property type="entry name" value="dCache_2"/>
    <property type="match status" value="1"/>
</dbReference>
<dbReference type="OrthoDB" id="8555762at2"/>
<sequence length="526" mass="55358">MKFLHSLSLARRLALIVGSALLGVALIAVLALAAERRTVLEERKSAVRQTVEIAHKLIAHYHEEAVRGTYPVAEAQARAKAAVKSLRYSGDEYFWINDMHPRMVMHAIKPALDGKDLTENKDPTGKALFVEFVKTVRASPTGSGFVSYMWPKPGHDEPVEKLSYVKGFEPWGWVLGSGVYIDSVDATIAAAALGTGLQTLVLMGVLLALGVAVSRSLLQQIGGEPVYASAVAARIAAGDLSTDVQVRPGDTQSMLYALRTMRDGLAGLVHGVRQGSESVATASSEIAQGNQDLSQRTERQASALQQTAASMEQLGTTVKHTADNARQASQLAQAASTVATQGGEVVAQVVQTMSGIHGSSQKIADIIGVVDGIAFQTNILALNAAVEAARAGEQGRGFAVVAAEVRTLAGRSATAAKEIKQLIQASVEQVDHGTALVGRARDTMEEVVSAIRRATDVMGEISAASVEQSQGVAQISAAVTEMDQATQQNAALVEEGAAAAESLRQQASQLVNAVSVFKLQAHGRMA</sequence>
<dbReference type="Gene3D" id="3.30.450.20">
    <property type="entry name" value="PAS domain"/>
    <property type="match status" value="1"/>
</dbReference>
<dbReference type="PROSITE" id="PS50885">
    <property type="entry name" value="HAMP"/>
    <property type="match status" value="1"/>
</dbReference>
<comment type="caution">
    <text evidence="11">The sequence shown here is derived from an EMBL/GenBank/DDBJ whole genome shotgun (WGS) entry which is preliminary data.</text>
</comment>
<evidence type="ECO:0000256" key="8">
    <source>
        <dbReference type="PROSITE-ProRule" id="PRU00284"/>
    </source>
</evidence>
<dbReference type="RefSeq" id="WP_128230122.1">
    <property type="nucleotide sequence ID" value="NZ_SACR01000005.1"/>
</dbReference>
<proteinExistence type="inferred from homology"/>
<dbReference type="FunFam" id="1.10.287.950:FF:000001">
    <property type="entry name" value="Methyl-accepting chemotaxis sensory transducer"/>
    <property type="match status" value="1"/>
</dbReference>
<evidence type="ECO:0000256" key="2">
    <source>
        <dbReference type="ARBA" id="ARBA00022475"/>
    </source>
</evidence>
<gene>
    <name evidence="11" type="ORF">EOE66_18115</name>
</gene>
<dbReference type="GO" id="GO:0004888">
    <property type="term" value="F:transmembrane signaling receptor activity"/>
    <property type="evidence" value="ECO:0007669"/>
    <property type="project" value="InterPro"/>
</dbReference>
<evidence type="ECO:0000313" key="11">
    <source>
        <dbReference type="EMBL" id="RVU44577.1"/>
    </source>
</evidence>
<dbReference type="SMART" id="SM00283">
    <property type="entry name" value="MA"/>
    <property type="match status" value="1"/>
</dbReference>
<evidence type="ECO:0000256" key="6">
    <source>
        <dbReference type="ARBA" id="ARBA00023136"/>
    </source>
</evidence>
<dbReference type="PROSITE" id="PS50111">
    <property type="entry name" value="CHEMOTAXIS_TRANSDUC_2"/>
    <property type="match status" value="1"/>
</dbReference>
<evidence type="ECO:0000313" key="12">
    <source>
        <dbReference type="Proteomes" id="UP000285575"/>
    </source>
</evidence>
<accession>A0A437RCU3</accession>
<dbReference type="PANTHER" id="PTHR43531">
    <property type="entry name" value="PROTEIN ICFG"/>
    <property type="match status" value="1"/>
</dbReference>
<evidence type="ECO:0000256" key="5">
    <source>
        <dbReference type="ARBA" id="ARBA00022989"/>
    </source>
</evidence>
<evidence type="ECO:0000256" key="1">
    <source>
        <dbReference type="ARBA" id="ARBA00004651"/>
    </source>
</evidence>
<keyword evidence="5" id="KW-1133">Transmembrane helix</keyword>
<keyword evidence="12" id="KW-1185">Reference proteome</keyword>
<dbReference type="InterPro" id="IPR033480">
    <property type="entry name" value="sCache_2"/>
</dbReference>
<evidence type="ECO:0000259" key="9">
    <source>
        <dbReference type="PROSITE" id="PS50111"/>
    </source>
</evidence>
<keyword evidence="2" id="KW-1003">Cell membrane</keyword>
<evidence type="ECO:0000256" key="3">
    <source>
        <dbReference type="ARBA" id="ARBA00022481"/>
    </source>
</evidence>
<dbReference type="CDD" id="cd11386">
    <property type="entry name" value="MCP_signal"/>
    <property type="match status" value="1"/>
</dbReference>
<evidence type="ECO:0000256" key="7">
    <source>
        <dbReference type="ARBA" id="ARBA00029447"/>
    </source>
</evidence>
<dbReference type="SMART" id="SM01049">
    <property type="entry name" value="Cache_2"/>
    <property type="match status" value="1"/>
</dbReference>
<dbReference type="AlphaFoldDB" id="A0A437RCU3"/>
<dbReference type="InterPro" id="IPR004090">
    <property type="entry name" value="Chemotax_Me-accpt_rcpt"/>
</dbReference>
<evidence type="ECO:0000256" key="4">
    <source>
        <dbReference type="ARBA" id="ARBA00022692"/>
    </source>
</evidence>
<dbReference type="Proteomes" id="UP000285575">
    <property type="component" value="Unassembled WGS sequence"/>
</dbReference>
<dbReference type="PRINTS" id="PR00260">
    <property type="entry name" value="CHEMTRNSDUCR"/>
</dbReference>
<dbReference type="GO" id="GO:0006935">
    <property type="term" value="P:chemotaxis"/>
    <property type="evidence" value="ECO:0007669"/>
    <property type="project" value="InterPro"/>
</dbReference>
<keyword evidence="4" id="KW-0812">Transmembrane</keyword>
<dbReference type="SUPFAM" id="SSF58104">
    <property type="entry name" value="Methyl-accepting chemotaxis protein (MCP) signaling domain"/>
    <property type="match status" value="1"/>
</dbReference>
<dbReference type="InterPro" id="IPR004089">
    <property type="entry name" value="MCPsignal_dom"/>
</dbReference>
<feature type="domain" description="Methyl-accepting transducer" evidence="9">
    <location>
        <begin position="275"/>
        <end position="504"/>
    </location>
</feature>
<feature type="domain" description="HAMP" evidence="10">
    <location>
        <begin position="229"/>
        <end position="270"/>
    </location>
</feature>
<reference evidence="11 12" key="1">
    <citation type="submission" date="2019-01" db="EMBL/GenBank/DDBJ databases">
        <authorList>
            <person name="Chen W.-M."/>
        </authorList>
    </citation>
    <scope>NUCLEOTIDE SEQUENCE [LARGE SCALE GENOMIC DNA]</scope>
    <source>
        <strain evidence="11 12">KYPY4</strain>
    </source>
</reference>
<evidence type="ECO:0000259" key="10">
    <source>
        <dbReference type="PROSITE" id="PS50885"/>
    </source>
</evidence>
<dbReference type="Gene3D" id="1.10.287.950">
    <property type="entry name" value="Methyl-accepting chemotaxis protein"/>
    <property type="match status" value="1"/>
</dbReference>
<keyword evidence="8" id="KW-0807">Transducer</keyword>
<dbReference type="Pfam" id="PF00015">
    <property type="entry name" value="MCPsignal"/>
    <property type="match status" value="1"/>
</dbReference>
<dbReference type="PANTHER" id="PTHR43531:SF14">
    <property type="entry name" value="METHYL-ACCEPTING CHEMOTAXIS PROTEIN I-RELATED"/>
    <property type="match status" value="1"/>
</dbReference>
<dbReference type="GO" id="GO:0005886">
    <property type="term" value="C:plasma membrane"/>
    <property type="evidence" value="ECO:0007669"/>
    <property type="project" value="UniProtKB-SubCell"/>
</dbReference>
<dbReference type="InterPro" id="IPR003660">
    <property type="entry name" value="HAMP_dom"/>
</dbReference>
<organism evidence="11 12">
    <name type="scientific">Rubrivivax rivuli</name>
    <dbReference type="NCBI Taxonomy" id="1862385"/>
    <lineage>
        <taxon>Bacteria</taxon>
        <taxon>Pseudomonadati</taxon>
        <taxon>Pseudomonadota</taxon>
        <taxon>Betaproteobacteria</taxon>
        <taxon>Burkholderiales</taxon>
        <taxon>Sphaerotilaceae</taxon>
        <taxon>Rubrivivax</taxon>
    </lineage>
</organism>
<protein>
    <submittedName>
        <fullName evidence="11">Uncharacterized protein</fullName>
    </submittedName>
</protein>
<keyword evidence="6" id="KW-0472">Membrane</keyword>
<dbReference type="InterPro" id="IPR051310">
    <property type="entry name" value="MCP_chemotaxis"/>
</dbReference>
<dbReference type="EMBL" id="SACR01000005">
    <property type="protein sequence ID" value="RVU44577.1"/>
    <property type="molecule type" value="Genomic_DNA"/>
</dbReference>
<comment type="subcellular location">
    <subcellularLocation>
        <location evidence="1">Cell membrane</location>
        <topology evidence="1">Multi-pass membrane protein</topology>
    </subcellularLocation>
</comment>
<dbReference type="InterPro" id="IPR004010">
    <property type="entry name" value="Double_Cache_2"/>
</dbReference>
<keyword evidence="3" id="KW-0488">Methylation</keyword>
<dbReference type="GO" id="GO:0007165">
    <property type="term" value="P:signal transduction"/>
    <property type="evidence" value="ECO:0007669"/>
    <property type="project" value="UniProtKB-KW"/>
</dbReference>
<comment type="similarity">
    <text evidence="7">Belongs to the methyl-accepting chemotaxis (MCP) protein family.</text>
</comment>
<name>A0A437RCU3_9BURK</name>